<gene>
    <name evidence="1" type="ORF">EHS13_24950</name>
</gene>
<name>A0A6B8RQY9_9BACL</name>
<dbReference type="Proteomes" id="UP000426246">
    <property type="component" value="Chromosome"/>
</dbReference>
<dbReference type="RefSeq" id="WP_155703004.1">
    <property type="nucleotide sequence ID" value="NZ_CP034235.1"/>
</dbReference>
<dbReference type="KEGG" id="ppsc:EHS13_24950"/>
<proteinExistence type="predicted"/>
<evidence type="ECO:0008006" key="3">
    <source>
        <dbReference type="Google" id="ProtNLM"/>
    </source>
</evidence>
<organism evidence="1 2">
    <name type="scientific">Paenibacillus psychroresistens</name>
    <dbReference type="NCBI Taxonomy" id="1778678"/>
    <lineage>
        <taxon>Bacteria</taxon>
        <taxon>Bacillati</taxon>
        <taxon>Bacillota</taxon>
        <taxon>Bacilli</taxon>
        <taxon>Bacillales</taxon>
        <taxon>Paenibacillaceae</taxon>
        <taxon>Paenibacillus</taxon>
    </lineage>
</organism>
<keyword evidence="2" id="KW-1185">Reference proteome</keyword>
<reference evidence="2" key="1">
    <citation type="submission" date="2018-11" db="EMBL/GenBank/DDBJ databases">
        <title>Complete genome sequence of Paenibacillus sp. ML311-T8.</title>
        <authorList>
            <person name="Nam Y.-D."/>
            <person name="Kang J."/>
            <person name="Chung W.-H."/>
            <person name="Park Y.S."/>
        </authorList>
    </citation>
    <scope>NUCLEOTIDE SEQUENCE [LARGE SCALE GENOMIC DNA]</scope>
    <source>
        <strain evidence="2">ML311-T8</strain>
    </source>
</reference>
<evidence type="ECO:0000313" key="2">
    <source>
        <dbReference type="Proteomes" id="UP000426246"/>
    </source>
</evidence>
<dbReference type="EMBL" id="CP034235">
    <property type="protein sequence ID" value="QGQ97903.1"/>
    <property type="molecule type" value="Genomic_DNA"/>
</dbReference>
<accession>A0A6B8RQY9</accession>
<dbReference type="AlphaFoldDB" id="A0A6B8RQY9"/>
<evidence type="ECO:0000313" key="1">
    <source>
        <dbReference type="EMBL" id="QGQ97903.1"/>
    </source>
</evidence>
<dbReference type="Gene3D" id="2.40.50.1020">
    <property type="entry name" value="LytTr DNA-binding domain"/>
    <property type="match status" value="1"/>
</dbReference>
<protein>
    <recommendedName>
        <fullName evidence="3">HTH LytTR-type domain-containing protein</fullName>
    </recommendedName>
</protein>
<sequence>MDNKESGNEEMIFAFNDKNQIVMFKAPEILYIEEGNKFFIVRTFESSTKCVFPSFDIFEIMEKLEYFRFVNSGLMANMNQIRAYDTNNNTLYFNEEIKINAVSASIKYIANNISQANNKAQQTKFLNKILPFMT</sequence>